<evidence type="ECO:0008006" key="12">
    <source>
        <dbReference type="Google" id="ProtNLM"/>
    </source>
</evidence>
<dbReference type="InterPro" id="IPR036028">
    <property type="entry name" value="SH3-like_dom_sf"/>
</dbReference>
<dbReference type="Gene3D" id="2.30.42.10">
    <property type="match status" value="1"/>
</dbReference>
<reference evidence="10" key="1">
    <citation type="journal article" date="2023" name="Mol. Biol. Evol.">
        <title>Third-Generation Sequencing Reveals the Adaptive Role of the Epigenome in Three Deep-Sea Polychaetes.</title>
        <authorList>
            <person name="Perez M."/>
            <person name="Aroh O."/>
            <person name="Sun Y."/>
            <person name="Lan Y."/>
            <person name="Juniper S.K."/>
            <person name="Young C.R."/>
            <person name="Angers B."/>
            <person name="Qian P.Y."/>
        </authorList>
    </citation>
    <scope>NUCLEOTIDE SEQUENCE</scope>
    <source>
        <strain evidence="10">P08H-3</strain>
    </source>
</reference>
<dbReference type="Pfam" id="PF00625">
    <property type="entry name" value="Guanylate_kin"/>
    <property type="match status" value="1"/>
</dbReference>
<dbReference type="InterPro" id="IPR008145">
    <property type="entry name" value="GK/Ca_channel_bsu"/>
</dbReference>
<feature type="compositionally biased region" description="Acidic residues" evidence="5">
    <location>
        <begin position="121"/>
        <end position="134"/>
    </location>
</feature>
<dbReference type="PROSITE" id="PS50106">
    <property type="entry name" value="PDZ"/>
    <property type="match status" value="1"/>
</dbReference>
<feature type="region of interest" description="Disordered" evidence="5">
    <location>
        <begin position="120"/>
        <end position="142"/>
    </location>
</feature>
<keyword evidence="3" id="KW-0677">Repeat</keyword>
<protein>
    <recommendedName>
        <fullName evidence="12">MAGUK p55 subfamily member 5</fullName>
    </recommendedName>
</protein>
<dbReference type="FunFam" id="2.30.42.10:FF:000088">
    <property type="entry name" value="MAGUK p55 subfamily member 5"/>
    <property type="match status" value="1"/>
</dbReference>
<dbReference type="InterPro" id="IPR020590">
    <property type="entry name" value="Guanylate_kinase_CS"/>
</dbReference>
<dbReference type="PROSITE" id="PS50052">
    <property type="entry name" value="GUANYLATE_KINASE_2"/>
    <property type="match status" value="1"/>
</dbReference>
<dbReference type="Gene3D" id="1.10.287.650">
    <property type="entry name" value="L27 domain"/>
    <property type="match status" value="1"/>
</dbReference>
<evidence type="ECO:0000259" key="9">
    <source>
        <dbReference type="PROSITE" id="PS50106"/>
    </source>
</evidence>
<feature type="signal peptide" evidence="6">
    <location>
        <begin position="1"/>
        <end position="20"/>
    </location>
</feature>
<dbReference type="SUPFAM" id="SSF50044">
    <property type="entry name" value="SH3-domain"/>
    <property type="match status" value="1"/>
</dbReference>
<gene>
    <name evidence="10" type="ORF">LSH36_1g07020</name>
</gene>
<dbReference type="Gene3D" id="2.30.30.40">
    <property type="entry name" value="SH3 Domains"/>
    <property type="match status" value="1"/>
</dbReference>
<dbReference type="PROSITE" id="PS50002">
    <property type="entry name" value="SH3"/>
    <property type="match status" value="1"/>
</dbReference>
<dbReference type="InterPro" id="IPR008144">
    <property type="entry name" value="Guanylate_kin-like_dom"/>
</dbReference>
<dbReference type="Gene3D" id="3.40.50.300">
    <property type="entry name" value="P-loop containing nucleotide triphosphate hydrolases"/>
    <property type="match status" value="1"/>
</dbReference>
<evidence type="ECO:0000256" key="3">
    <source>
        <dbReference type="ARBA" id="ARBA00022737"/>
    </source>
</evidence>
<evidence type="ECO:0000256" key="5">
    <source>
        <dbReference type="SAM" id="MobiDB-lite"/>
    </source>
</evidence>
<dbReference type="GO" id="GO:0005886">
    <property type="term" value="C:plasma membrane"/>
    <property type="evidence" value="ECO:0007669"/>
    <property type="project" value="UniProtKB-ARBA"/>
</dbReference>
<evidence type="ECO:0000313" key="10">
    <source>
        <dbReference type="EMBL" id="KAK2170661.1"/>
    </source>
</evidence>
<feature type="domain" description="SH3" evidence="7">
    <location>
        <begin position="553"/>
        <end position="624"/>
    </location>
</feature>
<keyword evidence="6" id="KW-0732">Signal</keyword>
<dbReference type="CDD" id="cd06798">
    <property type="entry name" value="PDZ_MPP5-like"/>
    <property type="match status" value="1"/>
</dbReference>
<dbReference type="AlphaFoldDB" id="A0AAD9KG93"/>
<dbReference type="InterPro" id="IPR001452">
    <property type="entry name" value="SH3_domain"/>
</dbReference>
<evidence type="ECO:0000256" key="1">
    <source>
        <dbReference type="ARBA" id="ARBA00007014"/>
    </source>
</evidence>
<feature type="compositionally biased region" description="Basic and acidic residues" evidence="5">
    <location>
        <begin position="94"/>
        <end position="108"/>
    </location>
</feature>
<comment type="similarity">
    <text evidence="1">Belongs to the MAGUK family.</text>
</comment>
<dbReference type="EMBL" id="JAODUP010000001">
    <property type="protein sequence ID" value="KAK2170661.1"/>
    <property type="molecule type" value="Genomic_DNA"/>
</dbReference>
<feature type="region of interest" description="Disordered" evidence="5">
    <location>
        <begin position="79"/>
        <end position="108"/>
    </location>
</feature>
<dbReference type="InterPro" id="IPR035601">
    <property type="entry name" value="MPP5_SH3"/>
</dbReference>
<dbReference type="Pfam" id="PF00595">
    <property type="entry name" value="PDZ"/>
    <property type="match status" value="1"/>
</dbReference>
<dbReference type="SMART" id="SM00228">
    <property type="entry name" value="PDZ"/>
    <property type="match status" value="1"/>
</dbReference>
<dbReference type="PANTHER" id="PTHR23122">
    <property type="entry name" value="MEMBRANE-ASSOCIATED GUANYLATE KINASE MAGUK"/>
    <property type="match status" value="1"/>
</dbReference>
<evidence type="ECO:0000256" key="6">
    <source>
        <dbReference type="SAM" id="SignalP"/>
    </source>
</evidence>
<evidence type="ECO:0000259" key="8">
    <source>
        <dbReference type="PROSITE" id="PS50052"/>
    </source>
</evidence>
<feature type="domain" description="PDZ" evidence="9">
    <location>
        <begin position="476"/>
        <end position="544"/>
    </location>
</feature>
<dbReference type="CDD" id="cd12036">
    <property type="entry name" value="SH3_MPP5"/>
    <property type="match status" value="1"/>
</dbReference>
<dbReference type="InterPro" id="IPR027417">
    <property type="entry name" value="P-loop_NTPase"/>
</dbReference>
<dbReference type="SMART" id="SM00326">
    <property type="entry name" value="SH3"/>
    <property type="match status" value="1"/>
</dbReference>
<accession>A0AAD9KG93</accession>
<organism evidence="10 11">
    <name type="scientific">Paralvinella palmiformis</name>
    <dbReference type="NCBI Taxonomy" id="53620"/>
    <lineage>
        <taxon>Eukaryota</taxon>
        <taxon>Metazoa</taxon>
        <taxon>Spiralia</taxon>
        <taxon>Lophotrochozoa</taxon>
        <taxon>Annelida</taxon>
        <taxon>Polychaeta</taxon>
        <taxon>Sedentaria</taxon>
        <taxon>Canalipalpata</taxon>
        <taxon>Terebellida</taxon>
        <taxon>Terebelliformia</taxon>
        <taxon>Alvinellidae</taxon>
        <taxon>Paralvinella</taxon>
    </lineage>
</organism>
<dbReference type="Pfam" id="PF07653">
    <property type="entry name" value="SH3_2"/>
    <property type="match status" value="1"/>
</dbReference>
<evidence type="ECO:0000313" key="11">
    <source>
        <dbReference type="Proteomes" id="UP001208570"/>
    </source>
</evidence>
<dbReference type="CDD" id="cd00071">
    <property type="entry name" value="GMPK"/>
    <property type="match status" value="1"/>
</dbReference>
<sequence>MRVCLQIVKLIFLFSDPITSDIDSAYVIAVDEQARYHLDELSALHKVKAIDICKLQDFGNNNLDHCHVTDESVHFASVNSDSADDGQANPVKCDQSEQRTETRSDHLDSVTSAITDRFAAEEEESDVAEDDNQSLDECKSDCDNESRCVSDGSVSVVMETAAIVNGYPENRYQLAGPVNGGYYDNAGMKYPMVNNPEKAYEPVEMDDLEYKEEPVPHREMAIDCPASFVGVKKEPPRYPPHMGKNYVATPNSAQKANWAVPKGTTGDASFQAPQMTPDEEKVQLDRIKMYQEDLRKRREEEDRITREEEFLRTSLRGSKKLQALEEATRDPQLPPPSGIINPNYVEEEESSLNAEVASKASTLPVRQRSPEAIPHKPINKEVLLKQLQHFQRKLRSIDDQKDLAFIQDLFDNPRFHHAISTYNKVTEVRLRSEKFLPHETNAVELCDDVLGDVSKSPPSSFTQELKSILQSTHFKGATVRNDGDSVIIGRIVKGGAAEKSGLLHEGDEILEINGVDIRGKSVNDVCTLMGSLTGTLTFLIIPSLDQRPASSNESVMHIRAHFNYDPEEDLYIPCRELGISFAKGEILHVINQDDNNWWQAYREGEEDQSLAGLAKSAVDIFLLVLLILPLLVLIKEAMKQTIVESAKENSKKKNKCRCTRKTHKKKKKQLYNAAGDELDAEEILTYEEVALYYPQPNRKRPIVLIGPPNVGRQELRQRLMESDSDRFAAAIPHTSRPIKDDETNGKDYHFVDRAVFEQDITEHKFVEYGEYEKNLYGTSLEAIREVVNSGKICVLNLYPQSLRVLKASDLKPYIVFISPPNIEKLKQTPELIDIIEKAREMEENYGHYFDLFIMNYDLDRAYQDLITEINKLEVEPQWVPAHWVT</sequence>
<dbReference type="InterPro" id="IPR050716">
    <property type="entry name" value="MAGUK"/>
</dbReference>
<evidence type="ECO:0000259" key="7">
    <source>
        <dbReference type="PROSITE" id="PS50002"/>
    </source>
</evidence>
<dbReference type="InterPro" id="IPR001478">
    <property type="entry name" value="PDZ"/>
</dbReference>
<keyword evidence="11" id="KW-1185">Reference proteome</keyword>
<feature type="chain" id="PRO_5042027314" description="MAGUK p55 subfamily member 5" evidence="6">
    <location>
        <begin position="21"/>
        <end position="885"/>
    </location>
</feature>
<dbReference type="Proteomes" id="UP001208570">
    <property type="component" value="Unassembled WGS sequence"/>
</dbReference>
<dbReference type="SMART" id="SM00072">
    <property type="entry name" value="GuKc"/>
    <property type="match status" value="1"/>
</dbReference>
<dbReference type="InterPro" id="IPR036034">
    <property type="entry name" value="PDZ_sf"/>
</dbReference>
<dbReference type="FunFam" id="3.30.63.10:FF:000002">
    <property type="entry name" value="Guanylate kinase 1"/>
    <property type="match status" value="1"/>
</dbReference>
<dbReference type="GO" id="GO:0005911">
    <property type="term" value="C:cell-cell junction"/>
    <property type="evidence" value="ECO:0007669"/>
    <property type="project" value="UniProtKB-ARBA"/>
</dbReference>
<proteinExistence type="inferred from homology"/>
<dbReference type="PROSITE" id="PS00856">
    <property type="entry name" value="GUANYLATE_KINASE_1"/>
    <property type="match status" value="1"/>
</dbReference>
<name>A0AAD9KG93_9ANNE</name>
<dbReference type="SUPFAM" id="SSF52540">
    <property type="entry name" value="P-loop containing nucleoside triphosphate hydrolases"/>
    <property type="match status" value="1"/>
</dbReference>
<evidence type="ECO:0000256" key="4">
    <source>
        <dbReference type="PROSITE-ProRule" id="PRU00192"/>
    </source>
</evidence>
<evidence type="ECO:0000256" key="2">
    <source>
        <dbReference type="ARBA" id="ARBA00022443"/>
    </source>
</evidence>
<comment type="caution">
    <text evidence="10">The sequence shown here is derived from an EMBL/GenBank/DDBJ whole genome shotgun (WGS) entry which is preliminary data.</text>
</comment>
<feature type="domain" description="Guanylate kinase-like" evidence="8">
    <location>
        <begin position="699"/>
        <end position="870"/>
    </location>
</feature>
<dbReference type="SUPFAM" id="SSF50156">
    <property type="entry name" value="PDZ domain-like"/>
    <property type="match status" value="1"/>
</dbReference>
<keyword evidence="2 4" id="KW-0728">SH3 domain</keyword>